<dbReference type="PROSITE" id="PS50238">
    <property type="entry name" value="RHOGAP"/>
    <property type="match status" value="1"/>
</dbReference>
<evidence type="ECO:0000313" key="3">
    <source>
        <dbReference type="Proteomes" id="UP000014400"/>
    </source>
</evidence>
<gene>
    <name evidence="2" type="ORF">HMPREF1476_01477</name>
</gene>
<sequence>MKRIVQQNVIPLLIVHMLRVSGAEGLLSAGIFRTAGPSRVGF</sequence>
<organism evidence="2 3">
    <name type="scientific">Sutterella wadsworthensis HGA0223</name>
    <dbReference type="NCBI Taxonomy" id="1203554"/>
    <lineage>
        <taxon>Bacteria</taxon>
        <taxon>Pseudomonadati</taxon>
        <taxon>Pseudomonadota</taxon>
        <taxon>Betaproteobacteria</taxon>
        <taxon>Burkholderiales</taxon>
        <taxon>Sutterellaceae</taxon>
        <taxon>Sutterella</taxon>
    </lineage>
</organism>
<dbReference type="AlphaFoldDB" id="S3BHB6"/>
<keyword evidence="3" id="KW-1185">Reference proteome</keyword>
<comment type="caution">
    <text evidence="2">The sequence shown here is derived from an EMBL/GenBank/DDBJ whole genome shotgun (WGS) entry which is preliminary data.</text>
</comment>
<reference evidence="2 3" key="1">
    <citation type="submission" date="2013-04" db="EMBL/GenBank/DDBJ databases">
        <title>The Genome Sequence of Sutterella wadsworthensis HGA0223.</title>
        <authorList>
            <consortium name="The Broad Institute Genomics Platform"/>
            <person name="Earl A."/>
            <person name="Ward D."/>
            <person name="Feldgarden M."/>
            <person name="Gevers D."/>
            <person name="Schmidt T.M."/>
            <person name="Dover J."/>
            <person name="Dai D."/>
            <person name="Walker B."/>
            <person name="Young S."/>
            <person name="Zeng Q."/>
            <person name="Gargeya S."/>
            <person name="Fitzgerald M."/>
            <person name="Haas B."/>
            <person name="Abouelleil A."/>
            <person name="Allen A.W."/>
            <person name="Alvarado L."/>
            <person name="Arachchi H.M."/>
            <person name="Berlin A.M."/>
            <person name="Chapman S.B."/>
            <person name="Gainer-Dewar J."/>
            <person name="Goldberg J."/>
            <person name="Griggs A."/>
            <person name="Gujja S."/>
            <person name="Hansen M."/>
            <person name="Howarth C."/>
            <person name="Imamovic A."/>
            <person name="Ireland A."/>
            <person name="Larimer J."/>
            <person name="McCowan C."/>
            <person name="Murphy C."/>
            <person name="Pearson M."/>
            <person name="Poon T.W."/>
            <person name="Priest M."/>
            <person name="Roberts A."/>
            <person name="Saif S."/>
            <person name="Shea T."/>
            <person name="Sisk P."/>
            <person name="Sykes S."/>
            <person name="Wortman J."/>
            <person name="Nusbaum C."/>
            <person name="Birren B."/>
        </authorList>
    </citation>
    <scope>NUCLEOTIDE SEQUENCE [LARGE SCALE GENOMIC DNA]</scope>
    <source>
        <strain evidence="2 3">HGA0223</strain>
    </source>
</reference>
<feature type="domain" description="Rho-GAP" evidence="1">
    <location>
        <begin position="1"/>
        <end position="42"/>
    </location>
</feature>
<proteinExistence type="predicted"/>
<protein>
    <recommendedName>
        <fullName evidence="1">Rho-GAP domain-containing protein</fullName>
    </recommendedName>
</protein>
<evidence type="ECO:0000259" key="1">
    <source>
        <dbReference type="PROSITE" id="PS50238"/>
    </source>
</evidence>
<dbReference type="InterPro" id="IPR000198">
    <property type="entry name" value="RhoGAP_dom"/>
</dbReference>
<evidence type="ECO:0000313" key="2">
    <source>
        <dbReference type="EMBL" id="EPD98735.1"/>
    </source>
</evidence>
<name>S3BHB6_9BURK</name>
<dbReference type="EMBL" id="ATCF01000021">
    <property type="protein sequence ID" value="EPD98735.1"/>
    <property type="molecule type" value="Genomic_DNA"/>
</dbReference>
<accession>S3BHB6</accession>
<dbReference type="GO" id="GO:0007165">
    <property type="term" value="P:signal transduction"/>
    <property type="evidence" value="ECO:0007669"/>
    <property type="project" value="InterPro"/>
</dbReference>
<dbReference type="Proteomes" id="UP000014400">
    <property type="component" value="Unassembled WGS sequence"/>
</dbReference>
<dbReference type="HOGENOM" id="CLU_3258842_0_0_4"/>